<accession>A0ACC2BX18</accession>
<keyword evidence="2" id="KW-1185">Reference proteome</keyword>
<comment type="caution">
    <text evidence="1">The sequence shown here is derived from an EMBL/GenBank/DDBJ whole genome shotgun (WGS) entry which is preliminary data.</text>
</comment>
<reference evidence="2" key="1">
    <citation type="journal article" date="2024" name="Proc. Natl. Acad. Sci. U.S.A.">
        <title>Extraordinary preservation of gene collinearity over three hundred million years revealed in homosporous lycophytes.</title>
        <authorList>
            <person name="Li C."/>
            <person name="Wickell D."/>
            <person name="Kuo L.Y."/>
            <person name="Chen X."/>
            <person name="Nie B."/>
            <person name="Liao X."/>
            <person name="Peng D."/>
            <person name="Ji J."/>
            <person name="Jenkins J."/>
            <person name="Williams M."/>
            <person name="Shu S."/>
            <person name="Plott C."/>
            <person name="Barry K."/>
            <person name="Rajasekar S."/>
            <person name="Grimwood J."/>
            <person name="Han X."/>
            <person name="Sun S."/>
            <person name="Hou Z."/>
            <person name="He W."/>
            <person name="Dai G."/>
            <person name="Sun C."/>
            <person name="Schmutz J."/>
            <person name="Leebens-Mack J.H."/>
            <person name="Li F.W."/>
            <person name="Wang L."/>
        </authorList>
    </citation>
    <scope>NUCLEOTIDE SEQUENCE [LARGE SCALE GENOMIC DNA]</scope>
    <source>
        <strain evidence="2">cv. PW_Plant_1</strain>
    </source>
</reference>
<sequence>MLEEENYACFDFVRKSWSAIDALAAEEGGLHKLSSKFHSCSDIQNASALTDTLNDFYTAF</sequence>
<evidence type="ECO:0000313" key="1">
    <source>
        <dbReference type="EMBL" id="KAJ7534299.1"/>
    </source>
</evidence>
<dbReference type="Proteomes" id="UP001162992">
    <property type="component" value="Chromosome 13"/>
</dbReference>
<organism evidence="1 2">
    <name type="scientific">Diphasiastrum complanatum</name>
    <name type="common">Issler's clubmoss</name>
    <name type="synonym">Lycopodium complanatum</name>
    <dbReference type="NCBI Taxonomy" id="34168"/>
    <lineage>
        <taxon>Eukaryota</taxon>
        <taxon>Viridiplantae</taxon>
        <taxon>Streptophyta</taxon>
        <taxon>Embryophyta</taxon>
        <taxon>Tracheophyta</taxon>
        <taxon>Lycopodiopsida</taxon>
        <taxon>Lycopodiales</taxon>
        <taxon>Lycopodiaceae</taxon>
        <taxon>Lycopodioideae</taxon>
        <taxon>Diphasiastrum</taxon>
    </lineage>
</organism>
<proteinExistence type="predicted"/>
<dbReference type="EMBL" id="CM055104">
    <property type="protein sequence ID" value="KAJ7534299.1"/>
    <property type="molecule type" value="Genomic_DNA"/>
</dbReference>
<gene>
    <name evidence="1" type="ORF">O6H91_13G088600</name>
</gene>
<name>A0ACC2BX18_DIPCM</name>
<protein>
    <submittedName>
        <fullName evidence="1">Uncharacterized protein</fullName>
    </submittedName>
</protein>
<evidence type="ECO:0000313" key="2">
    <source>
        <dbReference type="Proteomes" id="UP001162992"/>
    </source>
</evidence>